<dbReference type="RefSeq" id="WP_068399146.1">
    <property type="nucleotide sequence ID" value="NZ_CP014504.1"/>
</dbReference>
<feature type="binding site" evidence="4">
    <location>
        <position position="91"/>
    </location>
    <ligand>
        <name>NAD(+)</name>
        <dbReference type="ChEBI" id="CHEBI:57540"/>
    </ligand>
</feature>
<sequence length="296" mass="31811">MTKIAVIGSGTMGNGIAHTFAQFGYQVNLVDINQEALNKGIDTVSKNLDRQVTKGTITEEDKATTLKNIITFTDLKSGVKEADLIVEAATENLELKLKIFRDLDAYAKPSAILASNTSSISITHIASVTTRGEKVIGMHFMNPVPVMKLVEVIRGYATSDETTSLVMNLSEKLGKVPVEVNDYPGFVANRILMPMINEAIYTLFEGVAGVSEIDTVMKLGMAHPMGPLQLADFIGLDVCLAIMNVLHKGFGNAKYAPCPLLANMVMAGKKGVKSGEGFYDYSAGVKEAKPAAKFLS</sequence>
<dbReference type="GO" id="GO:0016616">
    <property type="term" value="F:oxidoreductase activity, acting on the CH-OH group of donors, NAD or NADP as acceptor"/>
    <property type="evidence" value="ECO:0007669"/>
    <property type="project" value="InterPro"/>
</dbReference>
<feature type="site" description="Important for catalytic activity" evidence="3">
    <location>
        <position position="139"/>
    </location>
</feature>
<dbReference type="PIRSF" id="PIRSF000105">
    <property type="entry name" value="HCDH"/>
    <property type="match status" value="1"/>
</dbReference>
<feature type="domain" description="3-hydroxyacyl-CoA dehydrogenase NAD binding" evidence="6">
    <location>
        <begin position="3"/>
        <end position="182"/>
    </location>
</feature>
<keyword evidence="2" id="KW-0560">Oxidoreductase</keyword>
<dbReference type="InterPro" id="IPR008927">
    <property type="entry name" value="6-PGluconate_DH-like_C_sf"/>
</dbReference>
<dbReference type="OrthoDB" id="9771883at2"/>
<keyword evidence="4" id="KW-0520">NAD</keyword>
<dbReference type="InterPro" id="IPR006108">
    <property type="entry name" value="3HC_DH_C"/>
</dbReference>
<feature type="binding site" evidence="4">
    <location>
        <position position="96"/>
    </location>
    <ligand>
        <name>NAD(+)</name>
        <dbReference type="ChEBI" id="CHEBI:57540"/>
    </ligand>
</feature>
<evidence type="ECO:0000256" key="2">
    <source>
        <dbReference type="ARBA" id="ARBA00023002"/>
    </source>
</evidence>
<dbReference type="SUPFAM" id="SSF51735">
    <property type="entry name" value="NAD(P)-binding Rossmann-fold domains"/>
    <property type="match status" value="1"/>
</dbReference>
<proteinExistence type="inferred from homology"/>
<accession>A0A127VBL6</accession>
<dbReference type="GO" id="GO:0070403">
    <property type="term" value="F:NAD+ binding"/>
    <property type="evidence" value="ECO:0007669"/>
    <property type="project" value="InterPro"/>
</dbReference>
<dbReference type="Proteomes" id="UP000071561">
    <property type="component" value="Chromosome"/>
</dbReference>
<dbReference type="PROSITE" id="PS00067">
    <property type="entry name" value="3HCDH"/>
    <property type="match status" value="1"/>
</dbReference>
<dbReference type="KEGG" id="pcm:AY601_1695"/>
<dbReference type="SUPFAM" id="SSF48179">
    <property type="entry name" value="6-phosphogluconate dehydrogenase C-terminal domain-like"/>
    <property type="match status" value="1"/>
</dbReference>
<dbReference type="PANTHER" id="PTHR48075:SF5">
    <property type="entry name" value="3-HYDROXYBUTYRYL-COA DEHYDROGENASE"/>
    <property type="match status" value="1"/>
</dbReference>
<evidence type="ECO:0000313" key="8">
    <source>
        <dbReference type="Proteomes" id="UP000071561"/>
    </source>
</evidence>
<evidence type="ECO:0000259" key="6">
    <source>
        <dbReference type="Pfam" id="PF02737"/>
    </source>
</evidence>
<feature type="binding site" evidence="4">
    <location>
        <position position="142"/>
    </location>
    <ligand>
        <name>NAD(+)</name>
        <dbReference type="ChEBI" id="CHEBI:57540"/>
    </ligand>
</feature>
<dbReference type="EMBL" id="CP014504">
    <property type="protein sequence ID" value="AMP98609.1"/>
    <property type="molecule type" value="Genomic_DNA"/>
</dbReference>
<evidence type="ECO:0000256" key="4">
    <source>
        <dbReference type="PIRSR" id="PIRSR000105-2"/>
    </source>
</evidence>
<dbReference type="FunFam" id="3.40.50.720:FF:000009">
    <property type="entry name" value="Fatty oxidation complex, alpha subunit"/>
    <property type="match status" value="1"/>
</dbReference>
<evidence type="ECO:0000259" key="5">
    <source>
        <dbReference type="Pfam" id="PF00725"/>
    </source>
</evidence>
<dbReference type="InterPro" id="IPR006176">
    <property type="entry name" value="3-OHacyl-CoA_DH_NAD-bd"/>
</dbReference>
<evidence type="ECO:0000313" key="7">
    <source>
        <dbReference type="EMBL" id="AMP98609.1"/>
    </source>
</evidence>
<evidence type="ECO:0000256" key="3">
    <source>
        <dbReference type="PIRSR" id="PIRSR000105-1"/>
    </source>
</evidence>
<organism evidence="7 8">
    <name type="scientific">Pedobacter cryoconitis</name>
    <dbReference type="NCBI Taxonomy" id="188932"/>
    <lineage>
        <taxon>Bacteria</taxon>
        <taxon>Pseudomonadati</taxon>
        <taxon>Bacteroidota</taxon>
        <taxon>Sphingobacteriia</taxon>
        <taxon>Sphingobacteriales</taxon>
        <taxon>Sphingobacteriaceae</taxon>
        <taxon>Pedobacter</taxon>
    </lineage>
</organism>
<dbReference type="AlphaFoldDB" id="A0A127VBL6"/>
<dbReference type="Gene3D" id="1.10.1040.10">
    <property type="entry name" value="N-(1-d-carboxylethyl)-l-norvaline Dehydrogenase, domain 2"/>
    <property type="match status" value="1"/>
</dbReference>
<gene>
    <name evidence="7" type="ORF">AY601_1695</name>
</gene>
<feature type="binding site" evidence="4">
    <location>
        <position position="273"/>
    </location>
    <ligand>
        <name>NAD(+)</name>
        <dbReference type="ChEBI" id="CHEBI:57540"/>
    </ligand>
</feature>
<dbReference type="InterPro" id="IPR022694">
    <property type="entry name" value="3-OHacyl-CoA_DH"/>
</dbReference>
<keyword evidence="8" id="KW-1185">Reference proteome</keyword>
<reference evidence="7 8" key="1">
    <citation type="submission" date="2016-03" db="EMBL/GenBank/DDBJ databases">
        <title>Complete genome sequence of Pedobacter cryoconitis PAMC 27485.</title>
        <authorList>
            <person name="Lee J."/>
            <person name="Kim O.-S."/>
        </authorList>
    </citation>
    <scope>NUCLEOTIDE SEQUENCE [LARGE SCALE GENOMIC DNA]</scope>
    <source>
        <strain evidence="7 8">PAMC 27485</strain>
    </source>
</reference>
<dbReference type="Gene3D" id="3.40.50.720">
    <property type="entry name" value="NAD(P)-binding Rossmann-like Domain"/>
    <property type="match status" value="1"/>
</dbReference>
<protein>
    <submittedName>
        <fullName evidence="7">3-hydroxybutyryl-CoA dehydrogenase</fullName>
    </submittedName>
</protein>
<dbReference type="Pfam" id="PF02737">
    <property type="entry name" value="3HCDH_N"/>
    <property type="match status" value="1"/>
</dbReference>
<feature type="binding site" evidence="4">
    <location>
        <begin position="8"/>
        <end position="13"/>
    </location>
    <ligand>
        <name>NAD(+)</name>
        <dbReference type="ChEBI" id="CHEBI:57540"/>
    </ligand>
</feature>
<dbReference type="PATRIC" id="fig|188932.3.peg.1762"/>
<dbReference type="NCBIfam" id="NF004474">
    <property type="entry name" value="PRK05808.1"/>
    <property type="match status" value="1"/>
</dbReference>
<name>A0A127VBL6_9SPHI</name>
<dbReference type="InterPro" id="IPR013328">
    <property type="entry name" value="6PGD_dom2"/>
</dbReference>
<feature type="binding site" evidence="4">
    <location>
        <position position="118"/>
    </location>
    <ligand>
        <name>NAD(+)</name>
        <dbReference type="ChEBI" id="CHEBI:57540"/>
    </ligand>
</feature>
<dbReference type="Pfam" id="PF00725">
    <property type="entry name" value="3HCDH"/>
    <property type="match status" value="1"/>
</dbReference>
<dbReference type="PANTHER" id="PTHR48075">
    <property type="entry name" value="3-HYDROXYACYL-COA DEHYDROGENASE FAMILY PROTEIN"/>
    <property type="match status" value="1"/>
</dbReference>
<comment type="similarity">
    <text evidence="1">Belongs to the 3-hydroxyacyl-CoA dehydrogenase family.</text>
</comment>
<feature type="binding site" evidence="4">
    <location>
        <position position="31"/>
    </location>
    <ligand>
        <name>NAD(+)</name>
        <dbReference type="ChEBI" id="CHEBI:57540"/>
    </ligand>
</feature>
<feature type="domain" description="3-hydroxyacyl-CoA dehydrogenase C-terminal" evidence="5">
    <location>
        <begin position="185"/>
        <end position="281"/>
    </location>
</feature>
<dbReference type="GO" id="GO:0006631">
    <property type="term" value="P:fatty acid metabolic process"/>
    <property type="evidence" value="ECO:0007669"/>
    <property type="project" value="InterPro"/>
</dbReference>
<dbReference type="InterPro" id="IPR006180">
    <property type="entry name" value="3-OHacyl-CoA_DH_CS"/>
</dbReference>
<dbReference type="InterPro" id="IPR036291">
    <property type="entry name" value="NAD(P)-bd_dom_sf"/>
</dbReference>
<evidence type="ECO:0000256" key="1">
    <source>
        <dbReference type="ARBA" id="ARBA00009463"/>
    </source>
</evidence>